<dbReference type="CDD" id="cd16359">
    <property type="entry name" value="VOC_BsCatE_like_C"/>
    <property type="match status" value="1"/>
</dbReference>
<sequence length="282" mass="31649">MSFHKKPATYVSHVHLLVQDLIKSLSFYQDILGFKTLERSENQVLLTLDGKNPLLTIEQPEGVLPRQQRTTGLYHFALLVPNRKELAKVLQHFIDIRYPLQGASDHKVSEALYLADPDGNGIEIYRDRKDTEWQWNSDQIVMATEAIDVPDLLSEAVGEEFTGLHSETIMGHIHLHVADISRSQEFYGALGFEAVSRYGSQALFVSTARYHHHIGLNTWNGAGAPAPKPNSVGMKYYTIVFADAKARSEALNRVEEMGFKSEGYNVTDPSGNVIKLEVRQNG</sequence>
<dbReference type="PROSITE" id="PS00934">
    <property type="entry name" value="GLYOXALASE_I_1"/>
    <property type="match status" value="2"/>
</dbReference>
<protein>
    <submittedName>
        <fullName evidence="3">Glyoxalase</fullName>
    </submittedName>
</protein>
<dbReference type="InterPro" id="IPR037523">
    <property type="entry name" value="VOC_core"/>
</dbReference>
<evidence type="ECO:0000259" key="2">
    <source>
        <dbReference type="PROSITE" id="PS51819"/>
    </source>
</evidence>
<keyword evidence="1" id="KW-0479">Metal-binding</keyword>
<dbReference type="GO" id="GO:0004462">
    <property type="term" value="F:lactoylglutathione lyase activity"/>
    <property type="evidence" value="ECO:0007669"/>
    <property type="project" value="InterPro"/>
</dbReference>
<keyword evidence="4" id="KW-1185">Reference proteome</keyword>
<evidence type="ECO:0000313" key="3">
    <source>
        <dbReference type="EMBL" id="OYD56559.1"/>
    </source>
</evidence>
<gene>
    <name evidence="3" type="ORF">CGZ90_16230</name>
</gene>
<dbReference type="PROSITE" id="PS51819">
    <property type="entry name" value="VOC"/>
    <property type="match status" value="1"/>
</dbReference>
<dbReference type="SUPFAM" id="SSF54593">
    <property type="entry name" value="Glyoxalase/Bleomycin resistance protein/Dihydroxybiphenyl dioxygenase"/>
    <property type="match status" value="2"/>
</dbReference>
<dbReference type="GO" id="GO:0046872">
    <property type="term" value="F:metal ion binding"/>
    <property type="evidence" value="ECO:0007669"/>
    <property type="project" value="UniProtKB-KW"/>
</dbReference>
<comment type="caution">
    <text evidence="3">The sequence shown here is derived from an EMBL/GenBank/DDBJ whole genome shotgun (WGS) entry which is preliminary data.</text>
</comment>
<organism evidence="3 4">
    <name type="scientific">Fictibacillus aquaticus</name>
    <dbReference type="NCBI Taxonomy" id="2021314"/>
    <lineage>
        <taxon>Bacteria</taxon>
        <taxon>Bacillati</taxon>
        <taxon>Bacillota</taxon>
        <taxon>Bacilli</taxon>
        <taxon>Bacillales</taxon>
        <taxon>Fictibacillaceae</taxon>
        <taxon>Fictibacillus</taxon>
    </lineage>
</organism>
<dbReference type="Pfam" id="PF22677">
    <property type="entry name" value="Ble-like_N"/>
    <property type="match status" value="1"/>
</dbReference>
<dbReference type="Pfam" id="PF00903">
    <property type="entry name" value="Glyoxalase"/>
    <property type="match status" value="1"/>
</dbReference>
<feature type="domain" description="VOC" evidence="2">
    <location>
        <begin position="10"/>
        <end position="127"/>
    </location>
</feature>
<name>A0A235F5N7_9BACL</name>
<dbReference type="AlphaFoldDB" id="A0A235F5N7"/>
<evidence type="ECO:0000313" key="4">
    <source>
        <dbReference type="Proteomes" id="UP000215059"/>
    </source>
</evidence>
<dbReference type="InterPro" id="IPR018146">
    <property type="entry name" value="Glyoxalase_1_CS"/>
</dbReference>
<accession>A0A235F5N7</accession>
<evidence type="ECO:0000256" key="1">
    <source>
        <dbReference type="ARBA" id="ARBA00022723"/>
    </source>
</evidence>
<reference evidence="3 4" key="1">
    <citation type="submission" date="2017-07" db="EMBL/GenBank/DDBJ databases">
        <title>Fictibacillus sp. nov. GDSW-R2A3 Genome sequencing and assembly.</title>
        <authorList>
            <person name="Mayilraj S."/>
        </authorList>
    </citation>
    <scope>NUCLEOTIDE SEQUENCE [LARGE SCALE GENOMIC DNA]</scope>
    <source>
        <strain evidence="3 4">GDSW-R2A3</strain>
    </source>
</reference>
<dbReference type="Proteomes" id="UP000215059">
    <property type="component" value="Unassembled WGS sequence"/>
</dbReference>
<dbReference type="RefSeq" id="WP_094253575.1">
    <property type="nucleotide sequence ID" value="NZ_JBHLXL010000002.1"/>
</dbReference>
<dbReference type="InterPro" id="IPR004360">
    <property type="entry name" value="Glyas_Fos-R_dOase_dom"/>
</dbReference>
<dbReference type="InterPro" id="IPR053863">
    <property type="entry name" value="Glyoxy/Ble-like_N"/>
</dbReference>
<dbReference type="EMBL" id="NOII01000011">
    <property type="protein sequence ID" value="OYD56559.1"/>
    <property type="molecule type" value="Genomic_DNA"/>
</dbReference>
<proteinExistence type="predicted"/>
<dbReference type="Gene3D" id="3.10.180.10">
    <property type="entry name" value="2,3-Dihydroxybiphenyl 1,2-Dioxygenase, domain 1"/>
    <property type="match status" value="2"/>
</dbReference>
<dbReference type="OrthoDB" id="9792626at2"/>
<dbReference type="InterPro" id="IPR029068">
    <property type="entry name" value="Glyas_Bleomycin-R_OHBP_Dase"/>
</dbReference>
<dbReference type="PANTHER" id="PTHR43279:SF1">
    <property type="entry name" value="CATECHOL-2,3-DIOXYGENASE"/>
    <property type="match status" value="1"/>
</dbReference>
<dbReference type="PANTHER" id="PTHR43279">
    <property type="entry name" value="CATECHOL-2,3-DIOXYGENASE"/>
    <property type="match status" value="1"/>
</dbReference>